<evidence type="ECO:0000259" key="2">
    <source>
        <dbReference type="PROSITE" id="PS50983"/>
    </source>
</evidence>
<dbReference type="InterPro" id="IPR002491">
    <property type="entry name" value="ABC_transptr_periplasmic_BD"/>
</dbReference>
<dbReference type="PROSITE" id="PS50983">
    <property type="entry name" value="FE_B12_PBP"/>
    <property type="match status" value="1"/>
</dbReference>
<comment type="caution">
    <text evidence="3">The sequence shown here is derived from an EMBL/GenBank/DDBJ whole genome shotgun (WGS) entry which is preliminary data.</text>
</comment>
<evidence type="ECO:0000256" key="1">
    <source>
        <dbReference type="SAM" id="SignalP"/>
    </source>
</evidence>
<gene>
    <name evidence="3" type="ORF">ACFPK2_04890</name>
</gene>
<dbReference type="PANTHER" id="PTHR30535:SF34">
    <property type="entry name" value="MOLYBDATE-BINDING PROTEIN MOLA"/>
    <property type="match status" value="1"/>
</dbReference>
<dbReference type="SUPFAM" id="SSF53807">
    <property type="entry name" value="Helical backbone' metal receptor"/>
    <property type="match status" value="1"/>
</dbReference>
<keyword evidence="4" id="KW-1185">Reference proteome</keyword>
<reference evidence="4" key="1">
    <citation type="journal article" date="2019" name="Int. J. Syst. Evol. Microbiol.">
        <title>The Global Catalogue of Microorganisms (GCM) 10K type strain sequencing project: providing services to taxonomists for standard genome sequencing and annotation.</title>
        <authorList>
            <consortium name="The Broad Institute Genomics Platform"/>
            <consortium name="The Broad Institute Genome Sequencing Center for Infectious Disease"/>
            <person name="Wu L."/>
            <person name="Ma J."/>
        </authorList>
    </citation>
    <scope>NUCLEOTIDE SEQUENCE [LARGE SCALE GENOMIC DNA]</scope>
    <source>
        <strain evidence="4">CGMCC 1.15643</strain>
    </source>
</reference>
<dbReference type="Pfam" id="PF01497">
    <property type="entry name" value="Peripla_BP_2"/>
    <property type="match status" value="1"/>
</dbReference>
<feature type="chain" id="PRO_5046321081" evidence="1">
    <location>
        <begin position="34"/>
        <end position="290"/>
    </location>
</feature>
<dbReference type="EMBL" id="JBHSLI010000001">
    <property type="protein sequence ID" value="MFC5292325.1"/>
    <property type="molecule type" value="Genomic_DNA"/>
</dbReference>
<dbReference type="RefSeq" id="WP_158444926.1">
    <property type="nucleotide sequence ID" value="NZ_JAOAOS010000001.1"/>
</dbReference>
<protein>
    <submittedName>
        <fullName evidence="3">ABC transporter substrate-binding protein</fullName>
    </submittedName>
</protein>
<dbReference type="InterPro" id="IPR050902">
    <property type="entry name" value="ABC_Transporter_SBP"/>
</dbReference>
<dbReference type="Gene3D" id="3.40.50.1980">
    <property type="entry name" value="Nitrogenase molybdenum iron protein domain"/>
    <property type="match status" value="2"/>
</dbReference>
<evidence type="ECO:0000313" key="4">
    <source>
        <dbReference type="Proteomes" id="UP001595976"/>
    </source>
</evidence>
<evidence type="ECO:0000313" key="3">
    <source>
        <dbReference type="EMBL" id="MFC5292325.1"/>
    </source>
</evidence>
<sequence>MRRLRARLRPAGASRAVMLAGAVAWALPAPAGAAAGRPARIVSLNMCTDELVLRLADRDRIASVTWLSRDPRNANMAEAAGAVGVNHGLVEEVLADRPDLVVAGAYTTRPAVALLRRAGVPVHEFGVPRSIAEMRGQITEMAALLGEEARGARLVAAIDARLAAIAARRPAGHPRAIVLRPSGFTVGRGSLVDEILTAAGLDNLAADLGIESYGQIALETVALSKAQMLILNDMPGGPPSLANEVLHHPLIGKLGARLKLVALPSRLWSCAGPSVLDAIELLADAAGEAR</sequence>
<accession>A0ABW0F3A5</accession>
<feature type="domain" description="Fe/B12 periplasmic-binding" evidence="2">
    <location>
        <begin position="40"/>
        <end position="290"/>
    </location>
</feature>
<dbReference type="PANTHER" id="PTHR30535">
    <property type="entry name" value="VITAMIN B12-BINDING PROTEIN"/>
    <property type="match status" value="1"/>
</dbReference>
<organism evidence="3 4">
    <name type="scientific">Bosea minatitlanensis</name>
    <dbReference type="NCBI Taxonomy" id="128782"/>
    <lineage>
        <taxon>Bacteria</taxon>
        <taxon>Pseudomonadati</taxon>
        <taxon>Pseudomonadota</taxon>
        <taxon>Alphaproteobacteria</taxon>
        <taxon>Hyphomicrobiales</taxon>
        <taxon>Boseaceae</taxon>
        <taxon>Bosea</taxon>
    </lineage>
</organism>
<proteinExistence type="predicted"/>
<dbReference type="Proteomes" id="UP001595976">
    <property type="component" value="Unassembled WGS sequence"/>
</dbReference>
<name>A0ABW0F3A5_9HYPH</name>
<feature type="signal peptide" evidence="1">
    <location>
        <begin position="1"/>
        <end position="33"/>
    </location>
</feature>
<keyword evidence="1" id="KW-0732">Signal</keyword>